<dbReference type="AlphaFoldDB" id="A0A7G3G440"/>
<name>A0A7G3G440_9NEIS</name>
<protein>
    <submittedName>
        <fullName evidence="1">Uncharacterized protein</fullName>
    </submittedName>
</protein>
<proteinExistence type="predicted"/>
<evidence type="ECO:0000313" key="2">
    <source>
        <dbReference type="Proteomes" id="UP000515917"/>
    </source>
</evidence>
<evidence type="ECO:0000313" key="1">
    <source>
        <dbReference type="EMBL" id="QBC42150.1"/>
    </source>
</evidence>
<gene>
    <name evidence="1" type="ORF">C1H71_00305</name>
</gene>
<keyword evidence="2" id="KW-1185">Reference proteome</keyword>
<sequence length="256" mass="28695">MHPAIINASKLILVGNISGAEKALSDIADEHGDHALSVILEDVAPKDLLAILREYDSAKETVLSLVVSPEQFARAVVLDKLYGERNKDKLRGMMNAVIYKHADTAPDYLEAIFEQKGGAGILADYFEGHYEVALNFILRAHLETTPLPFLDDENILDPEEISAFFEVFYSSENIMDKVDWGYSRTELADNDWKETLWILFHEVPDAFDHLIDEVQSRMLAACQRAAQKTEINPEALDKLLQAICNSSNDDIEESAI</sequence>
<dbReference type="RefSeq" id="WP_130104781.1">
    <property type="nucleotide sequence ID" value="NZ_CP025781.1"/>
</dbReference>
<dbReference type="KEGG" id="ifl:C1H71_00305"/>
<accession>A0A7G3G440</accession>
<organism evidence="1 2">
    <name type="scientific">Iodobacter fluviatilis</name>
    <dbReference type="NCBI Taxonomy" id="537"/>
    <lineage>
        <taxon>Bacteria</taxon>
        <taxon>Pseudomonadati</taxon>
        <taxon>Pseudomonadota</taxon>
        <taxon>Betaproteobacteria</taxon>
        <taxon>Neisseriales</taxon>
        <taxon>Chitinibacteraceae</taxon>
        <taxon>Iodobacter</taxon>
    </lineage>
</organism>
<reference evidence="1 2" key="1">
    <citation type="submission" date="2018-01" db="EMBL/GenBank/DDBJ databases">
        <title>Genome sequence of Iodobacter sp. strain PCH194 isolated from Indian Trans-Himalaya.</title>
        <authorList>
            <person name="Kumar V."/>
            <person name="Thakur V."/>
            <person name="Kumar S."/>
            <person name="Singh D."/>
        </authorList>
    </citation>
    <scope>NUCLEOTIDE SEQUENCE [LARGE SCALE GENOMIC DNA]</scope>
    <source>
        <strain evidence="1 2">PCH194</strain>
    </source>
</reference>
<dbReference type="EMBL" id="CP025781">
    <property type="protein sequence ID" value="QBC42150.1"/>
    <property type="molecule type" value="Genomic_DNA"/>
</dbReference>
<dbReference type="Proteomes" id="UP000515917">
    <property type="component" value="Chromosome"/>
</dbReference>